<evidence type="ECO:0000313" key="2">
    <source>
        <dbReference type="Proteomes" id="UP000266273"/>
    </source>
</evidence>
<comment type="caution">
    <text evidence="1">The sequence shown here is derived from an EMBL/GenBank/DDBJ whole genome shotgun (WGS) entry which is preliminary data.</text>
</comment>
<protein>
    <submittedName>
        <fullName evidence="1">Uncharacterized protein</fullName>
    </submittedName>
</protein>
<dbReference type="AlphaFoldDB" id="A0A397Q550"/>
<name>A0A397Q550_9HYPH</name>
<dbReference type="EMBL" id="QXDF01000001">
    <property type="protein sequence ID" value="RIA56232.1"/>
    <property type="molecule type" value="Genomic_DNA"/>
</dbReference>
<organism evidence="1 2">
    <name type="scientific">Dichotomicrobium thermohalophilum</name>
    <dbReference type="NCBI Taxonomy" id="933063"/>
    <lineage>
        <taxon>Bacteria</taxon>
        <taxon>Pseudomonadati</taxon>
        <taxon>Pseudomonadota</taxon>
        <taxon>Alphaproteobacteria</taxon>
        <taxon>Hyphomicrobiales</taxon>
        <taxon>Hyphomicrobiaceae</taxon>
        <taxon>Dichotomicrobium</taxon>
    </lineage>
</organism>
<reference evidence="1 2" key="1">
    <citation type="submission" date="2018-08" db="EMBL/GenBank/DDBJ databases">
        <title>Genomic Encyclopedia of Archaeal and Bacterial Type Strains, Phase II (KMG-II): from individual species to whole genera.</title>
        <authorList>
            <person name="Goeker M."/>
        </authorList>
    </citation>
    <scope>NUCLEOTIDE SEQUENCE [LARGE SCALE GENOMIC DNA]</scope>
    <source>
        <strain evidence="1 2">DSM 5002</strain>
    </source>
</reference>
<accession>A0A397Q550</accession>
<evidence type="ECO:0000313" key="1">
    <source>
        <dbReference type="EMBL" id="RIA56232.1"/>
    </source>
</evidence>
<sequence length="108" mass="12264">MPVRESGTATPFLLCIRRGQTRACIGSAGTVAFKSRDEEGRDHLVLIEENAPETLDLIICHARYVITQEFLDGNICRLLRKYYGATQFVVSYGTILEDHHARIPWPHH</sequence>
<dbReference type="Proteomes" id="UP000266273">
    <property type="component" value="Unassembled WGS sequence"/>
</dbReference>
<gene>
    <name evidence="1" type="ORF">BXY53_1334</name>
</gene>
<proteinExistence type="predicted"/>
<keyword evidence="2" id="KW-1185">Reference proteome</keyword>